<proteinExistence type="predicted"/>
<feature type="domain" description="Putative host cell surface-exposed lipoprotein Ltp-like HTH region" evidence="1">
    <location>
        <begin position="56"/>
        <end position="98"/>
    </location>
</feature>
<protein>
    <recommendedName>
        <fullName evidence="1">Putative host cell surface-exposed lipoprotein Ltp-like HTH region domain-containing protein</fullName>
    </recommendedName>
</protein>
<dbReference type="InterPro" id="IPR011434">
    <property type="entry name" value="Ltp-like_HTH"/>
</dbReference>
<reference evidence="2 3" key="1">
    <citation type="journal article" date="2018" name="Syst. Appl. Microbiol.">
        <title>Corynebacterium heidelbergense sp. nov., isolated from the preen glands of Egyptian geese (Alopochen aegyptiacus).</title>
        <authorList>
            <person name="Braun M.S."/>
            <person name="Wang E."/>
            <person name="Zimmermann S."/>
            <person name="Wink M."/>
        </authorList>
    </citation>
    <scope>NUCLEOTIDE SEQUENCE [LARGE SCALE GENOMIC DNA]</scope>
    <source>
        <strain evidence="2 3">647</strain>
    </source>
</reference>
<keyword evidence="3" id="KW-1185">Reference proteome</keyword>
<dbReference type="InterPro" id="IPR036388">
    <property type="entry name" value="WH-like_DNA-bd_sf"/>
</dbReference>
<evidence type="ECO:0000259" key="1">
    <source>
        <dbReference type="Pfam" id="PF07553"/>
    </source>
</evidence>
<dbReference type="Pfam" id="PF07553">
    <property type="entry name" value="Lipoprotein_Ltp"/>
    <property type="match status" value="2"/>
</dbReference>
<sequence>GVPLSPMDFAYIMISALPSGIAPPPAFATDDPLQQFQNMGQEGKDLPNEYKEDPGAMARARMYSNVSHLSRKALTEMMTNGIGGSYPPEITRYAVDHIGADWNDNAAKSAQMLKDVGTPPEKVYDVLTSDYGGKFTPEEARFGVDHLK</sequence>
<dbReference type="AlphaFoldDB" id="A0A364V5A8"/>
<dbReference type="RefSeq" id="WP_113630918.1">
    <property type="nucleotide sequence ID" value="NZ_QHCV01000055.1"/>
</dbReference>
<feature type="domain" description="Putative host cell surface-exposed lipoprotein Ltp-like HTH region" evidence="1">
    <location>
        <begin position="101"/>
        <end position="147"/>
    </location>
</feature>
<feature type="non-terminal residue" evidence="2">
    <location>
        <position position="1"/>
    </location>
</feature>
<evidence type="ECO:0000313" key="3">
    <source>
        <dbReference type="Proteomes" id="UP000251577"/>
    </source>
</evidence>
<gene>
    <name evidence="2" type="ORF">DLJ54_06285</name>
</gene>
<dbReference type="EMBL" id="QHCV01000055">
    <property type="protein sequence ID" value="RAV31824.1"/>
    <property type="molecule type" value="Genomic_DNA"/>
</dbReference>
<organism evidence="2 3">
    <name type="scientific">Corynebacterium heidelbergense</name>
    <dbReference type="NCBI Taxonomy" id="2055947"/>
    <lineage>
        <taxon>Bacteria</taxon>
        <taxon>Bacillati</taxon>
        <taxon>Actinomycetota</taxon>
        <taxon>Actinomycetes</taxon>
        <taxon>Mycobacteriales</taxon>
        <taxon>Corynebacteriaceae</taxon>
        <taxon>Corynebacterium</taxon>
    </lineage>
</organism>
<dbReference type="Proteomes" id="UP000251577">
    <property type="component" value="Unassembled WGS sequence"/>
</dbReference>
<name>A0A364V5A8_9CORY</name>
<comment type="caution">
    <text evidence="2">The sequence shown here is derived from an EMBL/GenBank/DDBJ whole genome shotgun (WGS) entry which is preliminary data.</text>
</comment>
<dbReference type="Gene3D" id="1.10.10.10">
    <property type="entry name" value="Winged helix-like DNA-binding domain superfamily/Winged helix DNA-binding domain"/>
    <property type="match status" value="2"/>
</dbReference>
<accession>A0A364V5A8</accession>
<evidence type="ECO:0000313" key="2">
    <source>
        <dbReference type="EMBL" id="RAV31824.1"/>
    </source>
</evidence>